<dbReference type="Gene3D" id="2.40.33.20">
    <property type="entry name" value="PK beta-barrel domain-like"/>
    <property type="match status" value="1"/>
</dbReference>
<dbReference type="PANTHER" id="PTHR36930:SF1">
    <property type="entry name" value="MOSC DOMAIN-CONTAINING PROTEIN"/>
    <property type="match status" value="1"/>
</dbReference>
<evidence type="ECO:0000313" key="3">
    <source>
        <dbReference type="EMBL" id="MBS7456429.1"/>
    </source>
</evidence>
<proteinExistence type="predicted"/>
<dbReference type="InterPro" id="IPR005302">
    <property type="entry name" value="MoCF_Sase_C"/>
</dbReference>
<dbReference type="Proteomes" id="UP000675747">
    <property type="component" value="Unassembled WGS sequence"/>
</dbReference>
<evidence type="ECO:0000313" key="4">
    <source>
        <dbReference type="Proteomes" id="UP000675747"/>
    </source>
</evidence>
<dbReference type="Pfam" id="PF03473">
    <property type="entry name" value="MOSC"/>
    <property type="match status" value="1"/>
</dbReference>
<organism evidence="2">
    <name type="scientific">Coralloluteibacterium stylophorae</name>
    <dbReference type="NCBI Taxonomy" id="1776034"/>
    <lineage>
        <taxon>Bacteria</taxon>
        <taxon>Pseudomonadati</taxon>
        <taxon>Pseudomonadota</taxon>
        <taxon>Gammaproteobacteria</taxon>
        <taxon>Lysobacterales</taxon>
        <taxon>Lysobacteraceae</taxon>
        <taxon>Coralloluteibacterium</taxon>
    </lineage>
</organism>
<keyword evidence="4" id="KW-1185">Reference proteome</keyword>
<dbReference type="InterPro" id="IPR011037">
    <property type="entry name" value="Pyrv_Knase-like_insert_dom_sf"/>
</dbReference>
<dbReference type="PROSITE" id="PS51340">
    <property type="entry name" value="MOSC"/>
    <property type="match status" value="1"/>
</dbReference>
<dbReference type="GO" id="GO:0030151">
    <property type="term" value="F:molybdenum ion binding"/>
    <property type="evidence" value="ECO:0007669"/>
    <property type="project" value="InterPro"/>
</dbReference>
<dbReference type="GO" id="GO:0003824">
    <property type="term" value="F:catalytic activity"/>
    <property type="evidence" value="ECO:0007669"/>
    <property type="project" value="InterPro"/>
</dbReference>
<reference evidence="2" key="2">
    <citation type="submission" date="2021-04" db="EMBL/GenBank/DDBJ databases">
        <authorList>
            <person name="Karlyshev A.V."/>
        </authorList>
    </citation>
    <scope>NUCLEOTIDE SEQUENCE</scope>
    <source>
        <strain evidence="2">LMG 29479</strain>
    </source>
</reference>
<gene>
    <name evidence="3" type="ORF">KB893_004665</name>
    <name evidence="2" type="ORF">KB893_01925</name>
</gene>
<dbReference type="AlphaFoldDB" id="A0A8J7VSP5"/>
<feature type="domain" description="MOSC" evidence="1">
    <location>
        <begin position="37"/>
        <end position="168"/>
    </location>
</feature>
<dbReference type="PANTHER" id="PTHR36930">
    <property type="entry name" value="METAL-SULFUR CLUSTER BIOSYNTHESIS PROTEINS YUAD-RELATED"/>
    <property type="match status" value="1"/>
</dbReference>
<accession>A0A8J7VSP5</accession>
<sequence length="183" mass="19401">MRPTRRPPADSPLGRLLATLPRPGRIEWIGLRPARDVPMHEVEAVAAVVGAGLDGDRYRGTSGARDVSLVQAEHLPVVATLAGLPRLEPARLRRNLVVSGIPLAALRGRRFRIGDDVVLEGTGPCDPCSRMELALGRGGYNAMRGHGGLVARIVATGVIRVGDAVRPVDDAPVPSDVAQHALF</sequence>
<dbReference type="RefSeq" id="WP_211925249.1">
    <property type="nucleotide sequence ID" value="NZ_JAGQFT020000002.1"/>
</dbReference>
<dbReference type="EMBL" id="JAGQFT010000006">
    <property type="protein sequence ID" value="MBR0561283.1"/>
    <property type="molecule type" value="Genomic_DNA"/>
</dbReference>
<protein>
    <submittedName>
        <fullName evidence="2">MOSC domain-containing protein</fullName>
    </submittedName>
</protein>
<comment type="caution">
    <text evidence="2">The sequence shown here is derived from an EMBL/GenBank/DDBJ whole genome shotgun (WGS) entry which is preliminary data.</text>
</comment>
<evidence type="ECO:0000259" key="1">
    <source>
        <dbReference type="PROSITE" id="PS51340"/>
    </source>
</evidence>
<dbReference type="GO" id="GO:0030170">
    <property type="term" value="F:pyridoxal phosphate binding"/>
    <property type="evidence" value="ECO:0007669"/>
    <property type="project" value="InterPro"/>
</dbReference>
<dbReference type="InterPro" id="IPR052716">
    <property type="entry name" value="MOSC_domain"/>
</dbReference>
<dbReference type="EMBL" id="JAGQFT020000002">
    <property type="protein sequence ID" value="MBS7456429.1"/>
    <property type="molecule type" value="Genomic_DNA"/>
</dbReference>
<evidence type="ECO:0000313" key="2">
    <source>
        <dbReference type="EMBL" id="MBR0561283.1"/>
    </source>
</evidence>
<name>A0A8J7VSP5_9GAMM</name>
<dbReference type="SUPFAM" id="SSF50800">
    <property type="entry name" value="PK beta-barrel domain-like"/>
    <property type="match status" value="1"/>
</dbReference>
<reference evidence="3 4" key="1">
    <citation type="journal article" date="2021" name="Microbiol. Resour. Announc.">
        <title>Draft Genome Sequence of Coralloluteibacterium stylophorae LMG 29479T.</title>
        <authorList>
            <person name="Karlyshev A.V."/>
            <person name="Kudryashova E.B."/>
            <person name="Ariskina E.V."/>
            <person name="Conroy A.P."/>
            <person name="Abidueva E.Y."/>
        </authorList>
    </citation>
    <scope>NUCLEOTIDE SEQUENCE [LARGE SCALE GENOMIC DNA]</scope>
    <source>
        <strain evidence="3 4">LMG 29479</strain>
    </source>
</reference>